<organism evidence="2 3">
    <name type="scientific">Lachnoanaerobaculum saburreum</name>
    <dbReference type="NCBI Taxonomy" id="467210"/>
    <lineage>
        <taxon>Bacteria</taxon>
        <taxon>Bacillati</taxon>
        <taxon>Bacillota</taxon>
        <taxon>Clostridia</taxon>
        <taxon>Lachnospirales</taxon>
        <taxon>Lachnospiraceae</taxon>
        <taxon>Lachnoanaerobaculum</taxon>
    </lineage>
</organism>
<sequence>MMFLKEWIDSHPNIWEFIKFNILSNVATIVNFIVMWIATSAFTGFGWHLIPFKFFIFNYADNIEQNLGTAGFLSFLLATALAQTVNFFVQKQFVFKSNAAFKDAIPKYIILAVVLVIVSAALPAYSQKFFRDIGVSANLVPTLANALNIIVQVVISYPAMKFIVMPEKK</sequence>
<feature type="transmembrane region" description="Helical" evidence="1">
    <location>
        <begin position="146"/>
        <end position="164"/>
    </location>
</feature>
<feature type="transmembrane region" description="Helical" evidence="1">
    <location>
        <begin position="20"/>
        <end position="47"/>
    </location>
</feature>
<dbReference type="AlphaFoldDB" id="A0A133ZHA0"/>
<dbReference type="PATRIC" id="fig|467210.3.peg.2288"/>
<feature type="transmembrane region" description="Helical" evidence="1">
    <location>
        <begin position="108"/>
        <end position="126"/>
    </location>
</feature>
<accession>A0A133ZHA0</accession>
<evidence type="ECO:0000256" key="1">
    <source>
        <dbReference type="SAM" id="Phobius"/>
    </source>
</evidence>
<keyword evidence="1" id="KW-0472">Membrane</keyword>
<evidence type="ECO:0000313" key="3">
    <source>
        <dbReference type="Proteomes" id="UP000070394"/>
    </source>
</evidence>
<keyword evidence="1" id="KW-0812">Transmembrane</keyword>
<dbReference type="EMBL" id="LSDA01000125">
    <property type="protein sequence ID" value="KXB54819.1"/>
    <property type="molecule type" value="Genomic_DNA"/>
</dbReference>
<evidence type="ECO:0000313" key="2">
    <source>
        <dbReference type="EMBL" id="KXB54819.1"/>
    </source>
</evidence>
<comment type="caution">
    <text evidence="2">The sequence shown here is derived from an EMBL/GenBank/DDBJ whole genome shotgun (WGS) entry which is preliminary data.</text>
</comment>
<feature type="transmembrane region" description="Helical" evidence="1">
    <location>
        <begin position="67"/>
        <end position="88"/>
    </location>
</feature>
<dbReference type="Proteomes" id="UP000070394">
    <property type="component" value="Unassembled WGS sequence"/>
</dbReference>
<evidence type="ECO:0008006" key="4">
    <source>
        <dbReference type="Google" id="ProtNLM"/>
    </source>
</evidence>
<protein>
    <recommendedName>
        <fullName evidence="4">GtrA-like protein domain-containing protein</fullName>
    </recommendedName>
</protein>
<dbReference type="STRING" id="467210.HMPREF1866_02310"/>
<dbReference type="RefSeq" id="WP_060931906.1">
    <property type="nucleotide sequence ID" value="NZ_KQ959841.1"/>
</dbReference>
<gene>
    <name evidence="2" type="ORF">HMPREF1866_02310</name>
</gene>
<keyword evidence="1" id="KW-1133">Transmembrane helix</keyword>
<name>A0A133ZHA0_9FIRM</name>
<proteinExistence type="predicted"/>
<reference evidence="3" key="1">
    <citation type="submission" date="2016-01" db="EMBL/GenBank/DDBJ databases">
        <authorList>
            <person name="Mitreva M."/>
            <person name="Pepin K.H."/>
            <person name="Mihindukulasuriya K.A."/>
            <person name="Fulton R."/>
            <person name="Fronick C."/>
            <person name="O'Laughlin M."/>
            <person name="Miner T."/>
            <person name="Herter B."/>
            <person name="Rosa B.A."/>
            <person name="Cordes M."/>
            <person name="Tomlinson C."/>
            <person name="Wollam A."/>
            <person name="Palsikar V.B."/>
            <person name="Mardis E.R."/>
            <person name="Wilson R.K."/>
        </authorList>
    </citation>
    <scope>NUCLEOTIDE SEQUENCE [LARGE SCALE GENOMIC DNA]</scope>
    <source>
        <strain evidence="3">DNF00896</strain>
    </source>
</reference>
<keyword evidence="3" id="KW-1185">Reference proteome</keyword>
<dbReference type="OrthoDB" id="3238560at2"/>